<evidence type="ECO:0000313" key="3">
    <source>
        <dbReference type="Proteomes" id="UP001500603"/>
    </source>
</evidence>
<name>A0ABP9KFZ8_9NOCA</name>
<dbReference type="Proteomes" id="UP001500603">
    <property type="component" value="Unassembled WGS sequence"/>
</dbReference>
<protein>
    <submittedName>
        <fullName evidence="2">Iron chaperone</fullName>
    </submittedName>
</protein>
<dbReference type="RefSeq" id="WP_345496756.1">
    <property type="nucleotide sequence ID" value="NZ_BAABJM010000003.1"/>
</dbReference>
<feature type="domain" description="YdhG-like" evidence="1">
    <location>
        <begin position="19"/>
        <end position="109"/>
    </location>
</feature>
<accession>A0ABP9KFZ8</accession>
<gene>
    <name evidence="2" type="ORF">GCM10023318_36720</name>
</gene>
<dbReference type="Pfam" id="PF08818">
    <property type="entry name" value="DUF1801"/>
    <property type="match status" value="1"/>
</dbReference>
<keyword evidence="3" id="KW-1185">Reference proteome</keyword>
<reference evidence="3" key="1">
    <citation type="journal article" date="2019" name="Int. J. Syst. Evol. Microbiol.">
        <title>The Global Catalogue of Microorganisms (GCM) 10K type strain sequencing project: providing services to taxonomists for standard genome sequencing and annotation.</title>
        <authorList>
            <consortium name="The Broad Institute Genomics Platform"/>
            <consortium name="The Broad Institute Genome Sequencing Center for Infectious Disease"/>
            <person name="Wu L."/>
            <person name="Ma J."/>
        </authorList>
    </citation>
    <scope>NUCLEOTIDE SEQUENCE [LARGE SCALE GENOMIC DNA]</scope>
    <source>
        <strain evidence="3">JCM 18298</strain>
    </source>
</reference>
<dbReference type="Gene3D" id="3.90.1150.200">
    <property type="match status" value="1"/>
</dbReference>
<dbReference type="EMBL" id="BAABJM010000003">
    <property type="protein sequence ID" value="GAA5057938.1"/>
    <property type="molecule type" value="Genomic_DNA"/>
</dbReference>
<evidence type="ECO:0000313" key="2">
    <source>
        <dbReference type="EMBL" id="GAA5057938.1"/>
    </source>
</evidence>
<sequence>MAQPTTVDEYVTAFPEDLRAALDEVRRTLLSALPEATESISYGIPTLRLHRRNVVHFAGWNQQVSLYPIPEGDSTFIQAIEPYRVSRGTLKFPLGQPVPYDLIARIATELAKRR</sequence>
<evidence type="ECO:0000259" key="1">
    <source>
        <dbReference type="Pfam" id="PF08818"/>
    </source>
</evidence>
<organism evidence="2 3">
    <name type="scientific">Nocardia callitridis</name>
    <dbReference type="NCBI Taxonomy" id="648753"/>
    <lineage>
        <taxon>Bacteria</taxon>
        <taxon>Bacillati</taxon>
        <taxon>Actinomycetota</taxon>
        <taxon>Actinomycetes</taxon>
        <taxon>Mycobacteriales</taxon>
        <taxon>Nocardiaceae</taxon>
        <taxon>Nocardia</taxon>
    </lineage>
</organism>
<proteinExistence type="predicted"/>
<comment type="caution">
    <text evidence="2">The sequence shown here is derived from an EMBL/GenBank/DDBJ whole genome shotgun (WGS) entry which is preliminary data.</text>
</comment>
<dbReference type="SUPFAM" id="SSF159888">
    <property type="entry name" value="YdhG-like"/>
    <property type="match status" value="1"/>
</dbReference>
<dbReference type="InterPro" id="IPR014922">
    <property type="entry name" value="YdhG-like"/>
</dbReference>